<evidence type="ECO:0000313" key="10">
    <source>
        <dbReference type="Proteomes" id="UP000250043"/>
    </source>
</evidence>
<keyword evidence="2" id="KW-0677">Repeat</keyword>
<evidence type="ECO:0000259" key="7">
    <source>
        <dbReference type="PROSITE" id="PS50089"/>
    </source>
</evidence>
<evidence type="ECO:0000256" key="4">
    <source>
        <dbReference type="ARBA" id="ARBA00022833"/>
    </source>
</evidence>
<feature type="domain" description="RING-type" evidence="7">
    <location>
        <begin position="523"/>
        <end position="562"/>
    </location>
</feature>
<keyword evidence="1" id="KW-0479">Metal-binding</keyword>
<gene>
    <name evidence="9" type="ORF">OBBRIDRAFT_796498</name>
</gene>
<feature type="region of interest" description="Disordered" evidence="6">
    <location>
        <begin position="362"/>
        <end position="435"/>
    </location>
</feature>
<dbReference type="InterPro" id="IPR017907">
    <property type="entry name" value="Znf_RING_CS"/>
</dbReference>
<feature type="compositionally biased region" description="Polar residues" evidence="6">
    <location>
        <begin position="416"/>
        <end position="429"/>
    </location>
</feature>
<dbReference type="GO" id="GO:0008270">
    <property type="term" value="F:zinc ion binding"/>
    <property type="evidence" value="ECO:0007669"/>
    <property type="project" value="UniProtKB-KW"/>
</dbReference>
<dbReference type="AlphaFoldDB" id="A0A8E2DHM4"/>
<evidence type="ECO:0000256" key="2">
    <source>
        <dbReference type="ARBA" id="ARBA00022737"/>
    </source>
</evidence>
<evidence type="ECO:0008006" key="11">
    <source>
        <dbReference type="Google" id="ProtNLM"/>
    </source>
</evidence>
<dbReference type="EMBL" id="KV722497">
    <property type="protein sequence ID" value="OCH87131.1"/>
    <property type="molecule type" value="Genomic_DNA"/>
</dbReference>
<evidence type="ECO:0000256" key="3">
    <source>
        <dbReference type="ARBA" id="ARBA00022771"/>
    </source>
</evidence>
<evidence type="ECO:0000313" key="9">
    <source>
        <dbReference type="EMBL" id="OCH87131.1"/>
    </source>
</evidence>
<dbReference type="PANTHER" id="PTHR24379">
    <property type="entry name" value="KRAB AND ZINC FINGER DOMAIN-CONTAINING"/>
    <property type="match status" value="1"/>
</dbReference>
<dbReference type="PROSITE" id="PS00518">
    <property type="entry name" value="ZF_RING_1"/>
    <property type="match status" value="1"/>
</dbReference>
<name>A0A8E2DHM4_9APHY</name>
<feature type="domain" description="C2H2-type" evidence="8">
    <location>
        <begin position="90"/>
        <end position="127"/>
    </location>
</feature>
<protein>
    <recommendedName>
        <fullName evidence="11">RING-type domain-containing protein</fullName>
    </recommendedName>
</protein>
<evidence type="ECO:0000259" key="8">
    <source>
        <dbReference type="PROSITE" id="PS50157"/>
    </source>
</evidence>
<dbReference type="PROSITE" id="PS50157">
    <property type="entry name" value="ZINC_FINGER_C2H2_2"/>
    <property type="match status" value="2"/>
</dbReference>
<dbReference type="PROSITE" id="PS00028">
    <property type="entry name" value="ZINC_FINGER_C2H2_1"/>
    <property type="match status" value="2"/>
</dbReference>
<dbReference type="Gene3D" id="3.30.40.10">
    <property type="entry name" value="Zinc/RING finger domain, C3HC4 (zinc finger)"/>
    <property type="match status" value="1"/>
</dbReference>
<organism evidence="9 10">
    <name type="scientific">Obba rivulosa</name>
    <dbReference type="NCBI Taxonomy" id="1052685"/>
    <lineage>
        <taxon>Eukaryota</taxon>
        <taxon>Fungi</taxon>
        <taxon>Dikarya</taxon>
        <taxon>Basidiomycota</taxon>
        <taxon>Agaricomycotina</taxon>
        <taxon>Agaricomycetes</taxon>
        <taxon>Polyporales</taxon>
        <taxon>Gelatoporiaceae</taxon>
        <taxon>Obba</taxon>
    </lineage>
</organism>
<keyword evidence="4" id="KW-0862">Zinc</keyword>
<dbReference type="InterPro" id="IPR001841">
    <property type="entry name" value="Znf_RING"/>
</dbReference>
<keyword evidence="10" id="KW-1185">Reference proteome</keyword>
<feature type="domain" description="C2H2-type" evidence="8">
    <location>
        <begin position="4"/>
        <end position="33"/>
    </location>
</feature>
<dbReference type="PANTHER" id="PTHR24379:SF121">
    <property type="entry name" value="C2H2-TYPE DOMAIN-CONTAINING PROTEIN"/>
    <property type="match status" value="1"/>
</dbReference>
<feature type="region of interest" description="Disordered" evidence="6">
    <location>
        <begin position="250"/>
        <end position="277"/>
    </location>
</feature>
<evidence type="ECO:0000256" key="1">
    <source>
        <dbReference type="ARBA" id="ARBA00022723"/>
    </source>
</evidence>
<evidence type="ECO:0000256" key="5">
    <source>
        <dbReference type="PROSITE-ProRule" id="PRU00042"/>
    </source>
</evidence>
<feature type="compositionally biased region" description="Low complexity" evidence="6">
    <location>
        <begin position="375"/>
        <end position="405"/>
    </location>
</feature>
<dbReference type="SUPFAM" id="SSF57850">
    <property type="entry name" value="RING/U-box"/>
    <property type="match status" value="1"/>
</dbReference>
<dbReference type="PROSITE" id="PS50089">
    <property type="entry name" value="ZF_RING_2"/>
    <property type="match status" value="1"/>
</dbReference>
<dbReference type="OrthoDB" id="6333297at2759"/>
<dbReference type="Gene3D" id="3.30.160.60">
    <property type="entry name" value="Classic Zinc Finger"/>
    <property type="match status" value="1"/>
</dbReference>
<dbReference type="InterPro" id="IPR013087">
    <property type="entry name" value="Znf_C2H2_type"/>
</dbReference>
<sequence length="574" mass="62406">MTSYKCPTCGRSFQQLNGYYNHATDLKHRFDWPIICDVCKHPMKDAQALQQHRDQKHAGVAAKAAAVTAVTTSLGTASSNGGSASTSSDYRCAECLLDFDSQTTLEGHYKTSDNHPTCPRCHRGKRDSVVLNIHMQLHHRVIRCILCDDTIYEDEKQRHYDISHPRCTECGAISEDKHHLIEHRNSRHPSPDLKPAMFRCAPCNRADMTEIAFHKHYKDPKAAYPICAICEIGFVDNDTCDEHMMKKHAPKAHMSSSSQSVRKDAELAPISSQMSSSSSPVFIPEVVSLPSTLEPNIVAAYDQHIQPCVSDTNQVVSHDAILAADSKAYVQAMSELSSHSAPNSVLSSPAVFDRTLDCISVPEPTRGRTGGVAQSSVLFDSSPSSVTPVTKPISDSSPSRPSIVPTVSADAEDTTRTTSPESFATPDSQASALPDPALLAPGAIEMGPVVPPDITAMPQIGRAKNPIVSRTQAPDGFTSEPPPQYNGTGSGSVRSAWGPRTDDQQAAQAHIAPKSPGKSMWYCRVCLQDPCHEPTATVCGHFFCHGCIMRELSTHHQCPVCKKAILVRLHVEDS</sequence>
<dbReference type="SMART" id="SM00184">
    <property type="entry name" value="RING"/>
    <property type="match status" value="1"/>
</dbReference>
<dbReference type="InterPro" id="IPR013083">
    <property type="entry name" value="Znf_RING/FYVE/PHD"/>
</dbReference>
<keyword evidence="3 5" id="KW-0863">Zinc-finger</keyword>
<dbReference type="SMART" id="SM00355">
    <property type="entry name" value="ZnF_C2H2"/>
    <property type="match status" value="7"/>
</dbReference>
<accession>A0A8E2DHM4</accession>
<reference evidence="9 10" key="1">
    <citation type="submission" date="2016-07" db="EMBL/GenBank/DDBJ databases">
        <title>Draft genome of the white-rot fungus Obba rivulosa 3A-2.</title>
        <authorList>
            <consortium name="DOE Joint Genome Institute"/>
            <person name="Miettinen O."/>
            <person name="Riley R."/>
            <person name="Acob R."/>
            <person name="Barry K."/>
            <person name="Cullen D."/>
            <person name="De Vries R."/>
            <person name="Hainaut M."/>
            <person name="Hatakka A."/>
            <person name="Henrissat B."/>
            <person name="Hilden K."/>
            <person name="Kuo R."/>
            <person name="Labutti K."/>
            <person name="Lipzen A."/>
            <person name="Makela M.R."/>
            <person name="Sandor L."/>
            <person name="Spatafora J.W."/>
            <person name="Grigoriev I.V."/>
            <person name="Hibbett D.S."/>
        </authorList>
    </citation>
    <scope>NUCLEOTIDE SEQUENCE [LARGE SCALE GENOMIC DNA]</scope>
    <source>
        <strain evidence="9 10">3A-2</strain>
    </source>
</reference>
<evidence type="ECO:0000256" key="6">
    <source>
        <dbReference type="SAM" id="MobiDB-lite"/>
    </source>
</evidence>
<proteinExistence type="predicted"/>
<dbReference type="Proteomes" id="UP000250043">
    <property type="component" value="Unassembled WGS sequence"/>
</dbReference>